<evidence type="ECO:0000313" key="3">
    <source>
        <dbReference type="EMBL" id="SVC33228.1"/>
    </source>
</evidence>
<dbReference type="GO" id="GO:0016226">
    <property type="term" value="P:iron-sulfur cluster assembly"/>
    <property type="evidence" value="ECO:0007669"/>
    <property type="project" value="InterPro"/>
</dbReference>
<dbReference type="SUPFAM" id="SSF101960">
    <property type="entry name" value="Stabilizer of iron transporter SufD"/>
    <property type="match status" value="1"/>
</dbReference>
<proteinExistence type="predicted"/>
<feature type="non-terminal residue" evidence="3">
    <location>
        <position position="256"/>
    </location>
</feature>
<gene>
    <name evidence="3" type="ORF">METZ01_LOCUS286082</name>
</gene>
<dbReference type="Pfam" id="PF19295">
    <property type="entry name" value="SufBD_N"/>
    <property type="match status" value="1"/>
</dbReference>
<name>A0A382L8J7_9ZZZZ</name>
<feature type="domain" description="SUF system FeS cluster assembly SufBD core" evidence="1">
    <location>
        <begin position="146"/>
        <end position="256"/>
    </location>
</feature>
<sequence>MGTFGEIGLPTARKGNEKWKYTNVAPIARIEYKLSKPSVVSLDQIKASAPWDDSWLNFVFVNGVLRSDLGHPEVNGVSVFSIAEEANLDEPCSTIIDYIGSVTDVSDEGFAALNTSFLSDGIAIEIDPEIQSDRPLNIIFFDDGTTNSISHPRVLIVARPNSAVSVIESYVGGGSNCTLTNSVSEIIVGEGASVSHYRLLAETDETYDIGYGRVKLGSKAEFKSRSFFRGAKIGRYDLNILIDGEGATCDLKGLYF</sequence>
<dbReference type="InterPro" id="IPR055346">
    <property type="entry name" value="Fe-S_cluster_assembly_SufBD"/>
</dbReference>
<dbReference type="Pfam" id="PF01458">
    <property type="entry name" value="SUFBD_core"/>
    <property type="match status" value="1"/>
</dbReference>
<dbReference type="PANTHER" id="PTHR43575:SF1">
    <property type="entry name" value="PROTEIN ABCI7, CHLOROPLASTIC"/>
    <property type="match status" value="1"/>
</dbReference>
<dbReference type="InterPro" id="IPR037284">
    <property type="entry name" value="SUF_FeS_clus_asmbl_SufBD_sf"/>
</dbReference>
<evidence type="ECO:0000259" key="1">
    <source>
        <dbReference type="Pfam" id="PF01458"/>
    </source>
</evidence>
<accession>A0A382L8J7</accession>
<dbReference type="AlphaFoldDB" id="A0A382L8J7"/>
<reference evidence="3" key="1">
    <citation type="submission" date="2018-05" db="EMBL/GenBank/DDBJ databases">
        <authorList>
            <person name="Lanie J.A."/>
            <person name="Ng W.-L."/>
            <person name="Kazmierczak K.M."/>
            <person name="Andrzejewski T.M."/>
            <person name="Davidsen T.M."/>
            <person name="Wayne K.J."/>
            <person name="Tettelin H."/>
            <person name="Glass J.I."/>
            <person name="Rusch D."/>
            <person name="Podicherti R."/>
            <person name="Tsui H.-C.T."/>
            <person name="Winkler M.E."/>
        </authorList>
    </citation>
    <scope>NUCLEOTIDE SEQUENCE</scope>
</reference>
<evidence type="ECO:0000259" key="2">
    <source>
        <dbReference type="Pfam" id="PF19295"/>
    </source>
</evidence>
<dbReference type="InterPro" id="IPR000825">
    <property type="entry name" value="SUF_FeS_clus_asmbl_SufBD_core"/>
</dbReference>
<dbReference type="EMBL" id="UINC01085559">
    <property type="protein sequence ID" value="SVC33228.1"/>
    <property type="molecule type" value="Genomic_DNA"/>
</dbReference>
<feature type="domain" description="SUF system FeS cluster assembly SufBD N-terminal" evidence="2">
    <location>
        <begin position="3"/>
        <end position="138"/>
    </location>
</feature>
<dbReference type="InterPro" id="IPR045595">
    <property type="entry name" value="SufBD_N"/>
</dbReference>
<dbReference type="PANTHER" id="PTHR43575">
    <property type="entry name" value="PROTEIN ABCI7, CHLOROPLASTIC"/>
    <property type="match status" value="1"/>
</dbReference>
<protein>
    <submittedName>
        <fullName evidence="3">Uncharacterized protein</fullName>
    </submittedName>
</protein>
<organism evidence="3">
    <name type="scientific">marine metagenome</name>
    <dbReference type="NCBI Taxonomy" id="408172"/>
    <lineage>
        <taxon>unclassified sequences</taxon>
        <taxon>metagenomes</taxon>
        <taxon>ecological metagenomes</taxon>
    </lineage>
</organism>